<evidence type="ECO:0000313" key="1">
    <source>
        <dbReference type="EMBL" id="MDI7921098.1"/>
    </source>
</evidence>
<proteinExistence type="predicted"/>
<name>A0AAE3QBT4_9HYPH</name>
<accession>A0AAE3QBT4</accession>
<dbReference type="Proteomes" id="UP001161580">
    <property type="component" value="Unassembled WGS sequence"/>
</dbReference>
<dbReference type="EMBL" id="JALDYZ010000001">
    <property type="protein sequence ID" value="MDI7921098.1"/>
    <property type="molecule type" value="Genomic_DNA"/>
</dbReference>
<sequence length="180" mass="20008">MNLDEARTIYKKAKDTAGLASPEWVRMHDAKAHRPQLAVRDGGTGTVAVIATLSRNAPYDDEHLLFNAPYYLRAAIMVAEQAFAVIRTQRATIVRLEGKVNAVAEAKDFAANCAMLCTEPAFKKFLEERHGLARPLTDQKVATRIRSILAVGSRSELNTDPAAAERWKALRADYDAWRRA</sequence>
<dbReference type="AlphaFoldDB" id="A0AAE3QBT4"/>
<gene>
    <name evidence="1" type="ORF">MRS75_03255</name>
</gene>
<keyword evidence="2" id="KW-1185">Reference proteome</keyword>
<comment type="caution">
    <text evidence="1">The sequence shown here is derived from an EMBL/GenBank/DDBJ whole genome shotgun (WGS) entry which is preliminary data.</text>
</comment>
<reference evidence="1" key="1">
    <citation type="submission" date="2022-03" db="EMBL/GenBank/DDBJ databases">
        <title>Fererhizobium litorale gen. nov., sp. nov., isolated from sandy sediments of the Sea of Japan seashore.</title>
        <authorList>
            <person name="Romanenko L."/>
            <person name="Kurilenko V."/>
            <person name="Otstavnykh N."/>
            <person name="Svetashev V."/>
            <person name="Tekutyeva L."/>
            <person name="Isaeva M."/>
            <person name="Mikhailov V."/>
        </authorList>
    </citation>
    <scope>NUCLEOTIDE SEQUENCE</scope>
    <source>
        <strain evidence="1">KMM 9576</strain>
    </source>
</reference>
<dbReference type="RefSeq" id="WP_311794238.1">
    <property type="nucleotide sequence ID" value="NZ_JALDYZ010000001.1"/>
</dbReference>
<protein>
    <submittedName>
        <fullName evidence="1">Uncharacterized protein</fullName>
    </submittedName>
</protein>
<organism evidence="1 2">
    <name type="scientific">Ferirhizobium litorale</name>
    <dbReference type="NCBI Taxonomy" id="2927786"/>
    <lineage>
        <taxon>Bacteria</taxon>
        <taxon>Pseudomonadati</taxon>
        <taxon>Pseudomonadota</taxon>
        <taxon>Alphaproteobacteria</taxon>
        <taxon>Hyphomicrobiales</taxon>
        <taxon>Rhizobiaceae</taxon>
        <taxon>Ferirhizobium</taxon>
    </lineage>
</organism>
<evidence type="ECO:0000313" key="2">
    <source>
        <dbReference type="Proteomes" id="UP001161580"/>
    </source>
</evidence>